<dbReference type="SUPFAM" id="SSF49764">
    <property type="entry name" value="HSP20-like chaperones"/>
    <property type="match status" value="2"/>
</dbReference>
<dbReference type="InterPro" id="IPR007052">
    <property type="entry name" value="CS_dom"/>
</dbReference>
<evidence type="ECO:0000259" key="3">
    <source>
        <dbReference type="PROSITE" id="PS51203"/>
    </source>
</evidence>
<gene>
    <name evidence="4" type="ORF">PCOR1329_LOCUS21162</name>
</gene>
<reference evidence="4" key="1">
    <citation type="submission" date="2023-10" db="EMBL/GenBank/DDBJ databases">
        <authorList>
            <person name="Chen Y."/>
            <person name="Shah S."/>
            <person name="Dougan E. K."/>
            <person name="Thang M."/>
            <person name="Chan C."/>
        </authorList>
    </citation>
    <scope>NUCLEOTIDE SEQUENCE [LARGE SCALE GENOMIC DNA]</scope>
</reference>
<evidence type="ECO:0000256" key="1">
    <source>
        <dbReference type="ARBA" id="ARBA00006347"/>
    </source>
</evidence>
<dbReference type="Gene3D" id="3.40.30.10">
    <property type="entry name" value="Glutaredoxin"/>
    <property type="match status" value="1"/>
</dbReference>
<dbReference type="PANTHER" id="PTHR18929">
    <property type="entry name" value="PROTEIN DISULFIDE ISOMERASE"/>
    <property type="match status" value="1"/>
</dbReference>
<dbReference type="SUPFAM" id="SSF52833">
    <property type="entry name" value="Thioredoxin-like"/>
    <property type="match status" value="1"/>
</dbReference>
<dbReference type="Proteomes" id="UP001189429">
    <property type="component" value="Unassembled WGS sequence"/>
</dbReference>
<feature type="domain" description="CS" evidence="3">
    <location>
        <begin position="2"/>
        <end position="110"/>
    </location>
</feature>
<dbReference type="InterPro" id="IPR036249">
    <property type="entry name" value="Thioredoxin-like_sf"/>
</dbReference>
<evidence type="ECO:0000313" key="5">
    <source>
        <dbReference type="Proteomes" id="UP001189429"/>
    </source>
</evidence>
<protein>
    <recommendedName>
        <fullName evidence="3">CS domain-containing protein</fullName>
    </recommendedName>
</protein>
<comment type="similarity">
    <text evidence="1">Belongs to the protein disulfide isomerase family.</text>
</comment>
<dbReference type="Pfam" id="PF04969">
    <property type="entry name" value="CS"/>
    <property type="match status" value="1"/>
</dbReference>
<sequence>MRPVADGPWAQTNTTVWVSIDVPKGARLPACSSDAVPRLEAAAALDRVLVSARCERPDGSPAAAAPPPGWELELREDVVPGATRSERASSGAAVVLVLRKKICHRWDRLLWDESAAAVARDWRREDRNLPEEDEVELPRAQNIKRYTLSSLVAAAKEKVVVLALRYPWCTVCEEKDKGFVKATKVLGGKEQFAEVAFGAMDAREEKAAARLLGEEDEIHLCKRERCPLYVFKPDEPLGEPYRIDLQMLYEMDEYSMMADPMAGAPGHAARSQAAKPNFDRFESDLARLLPPALTRLADSDALAHFRGASQHALVAVGVNATELRWVGRRLRGEAAVALAEDPASLGAEGGMAVRLWSSDAPRQVPLRFDGSLAPLALDGLELFARAHTQPIVQNYSWELKDRLDKVNLSLAVLWANYTDADSANVTQAALRAFTSLCERRRGARADHDVLCVVYDQSYAYYQREYGSHDPYPYPFFGVTTKLGFGDGDRFGYPFKEPVNKTVQTFFSRRKKAVRQMSSWVGRVLSGRVPASHESGPVPTESGWTPGRVQEIVWKTYQREVNGSTADVLLELYDDQRKKGHLSDAALRVVATTLKDYASLKVARMEVSANHVPPVFGRKAFSKDTEYYWVPPSLISGEWTPQLPVRLDSTGEVSPERLLRFLKKHSLSSWSLKEAIETASDISDEIMGQARTVQREDDRADEEKQEMIKKMMTTLKKEKGLVDVGEMMGLKKAADAVGVESELDPAQTKMKGKGRTVPAATKADVSGTSAGTVVDQEGRREKRRQQLQKEDDKLKRLERKEKDKRRKRREAEKERKALKKQQEAEAQAIQAKERERKRKKLQEERALKPTTAYFAWGQAKDWIRISVSVPELQPDTLNVSIVDDAIVVAARDSRNRSVSLGFELREFVVPSNSSWSLRYSEGNPLNPRPDGVVLSLQKQIAHRWDRLAQNNSAIKPFMRKDWVQMDDGDLEEEKEDIELPVGPNVKKVTAKKLHQLVVDHPMVVAAIRYPWCDKCVEKDKHYAKAARTSKDKDHLGTIAFTVIDAREEKHVARTHNTTCSDECELQIFKQDEPEEPYTVPGRKFPEEVHIDCYKHLLPVVSIVPDKATLDRVTSAFDTAIIGFFSGADKQQDPWYLSASAYPTAVARGASRGPVAHPGSAWNAQNKPGILTNTMAQVCIEDGRVA</sequence>
<evidence type="ECO:0000256" key="2">
    <source>
        <dbReference type="SAM" id="MobiDB-lite"/>
    </source>
</evidence>
<dbReference type="EMBL" id="CAUYUJ010006931">
    <property type="protein sequence ID" value="CAK0819077.1"/>
    <property type="molecule type" value="Genomic_DNA"/>
</dbReference>
<evidence type="ECO:0000313" key="4">
    <source>
        <dbReference type="EMBL" id="CAK0819077.1"/>
    </source>
</evidence>
<dbReference type="PROSITE" id="PS51203">
    <property type="entry name" value="CS"/>
    <property type="match status" value="2"/>
</dbReference>
<feature type="compositionally biased region" description="Basic and acidic residues" evidence="2">
    <location>
        <begin position="786"/>
        <end position="800"/>
    </location>
</feature>
<feature type="region of interest" description="Disordered" evidence="2">
    <location>
        <begin position="740"/>
        <end position="842"/>
    </location>
</feature>
<dbReference type="InterPro" id="IPR008978">
    <property type="entry name" value="HSP20-like_chaperone"/>
</dbReference>
<accession>A0ABN9RIZ5</accession>
<feature type="domain" description="CS" evidence="3">
    <location>
        <begin position="848"/>
        <end position="947"/>
    </location>
</feature>
<dbReference type="CDD" id="cd06463">
    <property type="entry name" value="p23_like"/>
    <property type="match status" value="1"/>
</dbReference>
<feature type="compositionally biased region" description="Basic and acidic residues" evidence="2">
    <location>
        <begin position="808"/>
        <end position="822"/>
    </location>
</feature>
<comment type="caution">
    <text evidence="4">The sequence shown here is derived from an EMBL/GenBank/DDBJ whole genome shotgun (WGS) entry which is preliminary data.</text>
</comment>
<proteinExistence type="inferred from homology"/>
<dbReference type="Gene3D" id="2.60.40.790">
    <property type="match status" value="1"/>
</dbReference>
<keyword evidence="5" id="KW-1185">Reference proteome</keyword>
<name>A0ABN9RIZ5_9DINO</name>
<organism evidence="4 5">
    <name type="scientific">Prorocentrum cordatum</name>
    <dbReference type="NCBI Taxonomy" id="2364126"/>
    <lineage>
        <taxon>Eukaryota</taxon>
        <taxon>Sar</taxon>
        <taxon>Alveolata</taxon>
        <taxon>Dinophyceae</taxon>
        <taxon>Prorocentrales</taxon>
        <taxon>Prorocentraceae</taxon>
        <taxon>Prorocentrum</taxon>
    </lineage>
</organism>